<keyword evidence="2" id="KW-0812">Transmembrane</keyword>
<sequence>MVFAATMMIMLGIWQVFVGIAAIANDEFFVTVRNYTYDIDTTAWGWIHLILGALAAIAGFFLFSGATWARWVAIAFAALAIIDNFIFLPYYPLWSLAVIALGVFVIWSLTTVDSRRMAGGETTRAGYYTNERSQPATERWPTNKPSTARRAEPANEATTPSATEVSETPPLGRQ</sequence>
<feature type="transmembrane region" description="Helical" evidence="2">
    <location>
        <begin position="7"/>
        <end position="24"/>
    </location>
</feature>
<reference evidence="4 5" key="1">
    <citation type="submission" date="2020-03" db="EMBL/GenBank/DDBJ databases">
        <title>Whole genome shotgun sequence of Phytohabitans rumicis NBRC 108638.</title>
        <authorList>
            <person name="Komaki H."/>
            <person name="Tamura T."/>
        </authorList>
    </citation>
    <scope>NUCLEOTIDE SEQUENCE [LARGE SCALE GENOMIC DNA]</scope>
    <source>
        <strain evidence="4 5">NBRC 108638</strain>
    </source>
</reference>
<proteinExistence type="predicted"/>
<dbReference type="AlphaFoldDB" id="A0A6V8L9U5"/>
<name>A0A6V8L9U5_9ACTN</name>
<keyword evidence="2" id="KW-0472">Membrane</keyword>
<evidence type="ECO:0000256" key="2">
    <source>
        <dbReference type="SAM" id="Phobius"/>
    </source>
</evidence>
<evidence type="ECO:0000313" key="5">
    <source>
        <dbReference type="Proteomes" id="UP000482960"/>
    </source>
</evidence>
<feature type="compositionally biased region" description="Polar residues" evidence="1">
    <location>
        <begin position="156"/>
        <end position="166"/>
    </location>
</feature>
<feature type="transmembrane region" description="Helical" evidence="2">
    <location>
        <begin position="68"/>
        <end position="87"/>
    </location>
</feature>
<comment type="caution">
    <text evidence="4">The sequence shown here is derived from an EMBL/GenBank/DDBJ whole genome shotgun (WGS) entry which is preliminary data.</text>
</comment>
<dbReference type="EMBL" id="BLPG01000001">
    <property type="protein sequence ID" value="GFJ92390.1"/>
    <property type="molecule type" value="Genomic_DNA"/>
</dbReference>
<organism evidence="4 5">
    <name type="scientific">Phytohabitans rumicis</name>
    <dbReference type="NCBI Taxonomy" id="1076125"/>
    <lineage>
        <taxon>Bacteria</taxon>
        <taxon>Bacillati</taxon>
        <taxon>Actinomycetota</taxon>
        <taxon>Actinomycetes</taxon>
        <taxon>Micromonosporales</taxon>
        <taxon>Micromonosporaceae</taxon>
    </lineage>
</organism>
<feature type="region of interest" description="Disordered" evidence="1">
    <location>
        <begin position="127"/>
        <end position="174"/>
    </location>
</feature>
<evidence type="ECO:0000259" key="3">
    <source>
        <dbReference type="Pfam" id="PF23636"/>
    </source>
</evidence>
<protein>
    <recommendedName>
        <fullName evidence="3">DUF7144 domain-containing protein</fullName>
    </recommendedName>
</protein>
<keyword evidence="5" id="KW-1185">Reference proteome</keyword>
<feature type="domain" description="DUF7144" evidence="3">
    <location>
        <begin position="1"/>
        <end position="112"/>
    </location>
</feature>
<accession>A0A6V8L9U5</accession>
<dbReference type="Pfam" id="PF23636">
    <property type="entry name" value="DUF7144"/>
    <property type="match status" value="1"/>
</dbReference>
<gene>
    <name evidence="4" type="ORF">Prum_060320</name>
</gene>
<feature type="transmembrane region" description="Helical" evidence="2">
    <location>
        <begin position="44"/>
        <end position="63"/>
    </location>
</feature>
<dbReference type="Proteomes" id="UP000482960">
    <property type="component" value="Unassembled WGS sequence"/>
</dbReference>
<reference evidence="4 5" key="2">
    <citation type="submission" date="2020-03" db="EMBL/GenBank/DDBJ databases">
        <authorList>
            <person name="Ichikawa N."/>
            <person name="Kimura A."/>
            <person name="Kitahashi Y."/>
            <person name="Uohara A."/>
        </authorList>
    </citation>
    <scope>NUCLEOTIDE SEQUENCE [LARGE SCALE GENOMIC DNA]</scope>
    <source>
        <strain evidence="4 5">NBRC 108638</strain>
    </source>
</reference>
<evidence type="ECO:0000313" key="4">
    <source>
        <dbReference type="EMBL" id="GFJ92390.1"/>
    </source>
</evidence>
<feature type="transmembrane region" description="Helical" evidence="2">
    <location>
        <begin position="93"/>
        <end position="112"/>
    </location>
</feature>
<dbReference type="InterPro" id="IPR055568">
    <property type="entry name" value="DUF7144"/>
</dbReference>
<keyword evidence="2" id="KW-1133">Transmembrane helix</keyword>
<evidence type="ECO:0000256" key="1">
    <source>
        <dbReference type="SAM" id="MobiDB-lite"/>
    </source>
</evidence>